<keyword evidence="6" id="KW-0808">Transferase</keyword>
<dbReference type="CDD" id="cd01170">
    <property type="entry name" value="THZ_kinase"/>
    <property type="match status" value="1"/>
</dbReference>
<evidence type="ECO:0000256" key="17">
    <source>
        <dbReference type="ARBA" id="ARBA00061283"/>
    </source>
</evidence>
<evidence type="ECO:0000256" key="9">
    <source>
        <dbReference type="ARBA" id="ARBA00022777"/>
    </source>
</evidence>
<dbReference type="Gene3D" id="3.20.20.70">
    <property type="entry name" value="Aldolase class I"/>
    <property type="match status" value="1"/>
</dbReference>
<dbReference type="CDD" id="cd00564">
    <property type="entry name" value="TMP_TenI"/>
    <property type="match status" value="1"/>
</dbReference>
<dbReference type="OMA" id="GQTDMPI"/>
<evidence type="ECO:0000256" key="7">
    <source>
        <dbReference type="ARBA" id="ARBA00022723"/>
    </source>
</evidence>
<dbReference type="Pfam" id="PF02110">
    <property type="entry name" value="HK"/>
    <property type="match status" value="1"/>
</dbReference>
<keyword evidence="7" id="KW-0479">Metal-binding</keyword>
<dbReference type="GO" id="GO:0004417">
    <property type="term" value="F:hydroxyethylthiazole kinase activity"/>
    <property type="evidence" value="ECO:0007669"/>
    <property type="project" value="UniProtKB-EC"/>
</dbReference>
<dbReference type="InterPro" id="IPR022998">
    <property type="entry name" value="ThiamineP_synth_TenI"/>
</dbReference>
<dbReference type="PANTHER" id="PTHR20857">
    <property type="entry name" value="THIAMINE-PHOSPHATE PYROPHOSPHORYLASE"/>
    <property type="match status" value="1"/>
</dbReference>
<dbReference type="NCBIfam" id="TIGR00694">
    <property type="entry name" value="thiM"/>
    <property type="match status" value="1"/>
</dbReference>
<evidence type="ECO:0000256" key="11">
    <source>
        <dbReference type="ARBA" id="ARBA00022842"/>
    </source>
</evidence>
<keyword evidence="8" id="KW-0547">Nucleotide-binding</keyword>
<comment type="pathway">
    <text evidence="5">Cofactor biosynthesis; thiamine diphosphate biosynthesis; thiamine phosphate from 4-amino-2-methyl-5-diphosphomethylpyrimidine and 4-methyl-5-(2-phosphoethyl)-thiazole: step 1/1.</text>
</comment>
<keyword evidence="11" id="KW-0460">Magnesium</keyword>
<dbReference type="Gene3D" id="3.40.1190.20">
    <property type="match status" value="1"/>
</dbReference>
<dbReference type="HAMAP" id="MF_00097">
    <property type="entry name" value="TMP_synthase"/>
    <property type="match status" value="1"/>
</dbReference>
<dbReference type="GO" id="GO:0005524">
    <property type="term" value="F:ATP binding"/>
    <property type="evidence" value="ECO:0007669"/>
    <property type="project" value="UniProtKB-KW"/>
</dbReference>
<proteinExistence type="inferred from homology"/>
<dbReference type="HOGENOM" id="CLU_019943_1_1_1"/>
<evidence type="ECO:0000256" key="15">
    <source>
        <dbReference type="ARBA" id="ARBA00047883"/>
    </source>
</evidence>
<keyword evidence="10" id="KW-0067">ATP-binding</keyword>
<comment type="pathway">
    <text evidence="4">Cofactor biosynthesis; thiamine diphosphate biosynthesis; 4-methyl-5-(2-phosphoethyl)-thiazole from 5-(2-hydroxyethyl)-4-methylthiazole: step 1/1.</text>
</comment>
<name>G8BYX5_TETPH</name>
<evidence type="ECO:0000256" key="13">
    <source>
        <dbReference type="ARBA" id="ARBA00047334"/>
    </source>
</evidence>
<dbReference type="EMBL" id="HE612865">
    <property type="protein sequence ID" value="CCE65067.1"/>
    <property type="molecule type" value="Genomic_DNA"/>
</dbReference>
<dbReference type="InterPro" id="IPR013785">
    <property type="entry name" value="Aldolase_TIM"/>
</dbReference>
<sequence>MGINKKEVDYSLYLVTDSTMLPEGTTVCSQVEEGLKNGVTIVQLREKDCDTKSFVLEARKVQRLCIQYNVPLIINDRIDVALAIQADGVHVGQSDMPIPLVRELVGPDMIVGWSVGNIEEVEQLARWGPNMIDNIGIGMVFPTKTKKNPKKQPFGPQGVISILDALEENNADWIKTVAIGGLHPDNIERVLYQCRSSNNRRALDGIAVVSDIMAAEDAGFAATRLRSLLDRTIYNFSNLDLSTPQISSELIKVIIDQVSKQHPLVQHVTNKVHQNFGANVTLAIGGSPIMSENPDEVLDLASVSNSALLLNTGTVAALNDLKKIVHVYNEVRRPIVFDPVGYSASQTRLDLNNALLSYGQYTCIKGNIGEILALAGMGVSKMRGVDSGDDVIDEAILLKATRRVAFKYKTIAVCTGITDIIVNGTMSGETQLGRNESNTNPELLSYITCTSGDIPIMGRITASGCSLGSTIATLLGSLSIGENAYRAVVAAVILYKTAGKIAANNCTGTGSFNVALLDELYQLVQSNNPASWDVTLNISS</sequence>
<dbReference type="NCBIfam" id="TIGR00693">
    <property type="entry name" value="thiE"/>
    <property type="match status" value="1"/>
</dbReference>
<evidence type="ECO:0000313" key="19">
    <source>
        <dbReference type="EMBL" id="CCE65067.1"/>
    </source>
</evidence>
<dbReference type="Proteomes" id="UP000005666">
    <property type="component" value="Chromosome 10"/>
</dbReference>
<dbReference type="GO" id="GO:0000287">
    <property type="term" value="F:magnesium ion binding"/>
    <property type="evidence" value="ECO:0007669"/>
    <property type="project" value="InterPro"/>
</dbReference>
<keyword evidence="12" id="KW-0784">Thiamine biosynthesis</keyword>
<dbReference type="SUPFAM" id="SSF51391">
    <property type="entry name" value="Thiamin phosphate synthase"/>
    <property type="match status" value="1"/>
</dbReference>
<dbReference type="STRING" id="1071381.G8BYX5"/>
<evidence type="ECO:0000256" key="4">
    <source>
        <dbReference type="ARBA" id="ARBA00004868"/>
    </source>
</evidence>
<keyword evidence="20" id="KW-1185">Reference proteome</keyword>
<comment type="cofactor">
    <cofactor evidence="2">
        <name>Mg(2+)</name>
        <dbReference type="ChEBI" id="CHEBI:18420"/>
    </cofactor>
</comment>
<dbReference type="AlphaFoldDB" id="G8BYX5"/>
<comment type="similarity">
    <text evidence="17">In the N-terminal section; belongs to the thiamine-phosphate synthase family.</text>
</comment>
<evidence type="ECO:0000313" key="20">
    <source>
        <dbReference type="Proteomes" id="UP000005666"/>
    </source>
</evidence>
<dbReference type="GO" id="GO:0004789">
    <property type="term" value="F:thiamine-phosphate diphosphorylase activity"/>
    <property type="evidence" value="ECO:0007669"/>
    <property type="project" value="UniProtKB-EC"/>
</dbReference>
<comment type="function">
    <text evidence="3">Condenses 4-methyl-5-(beta-hydroxyethyl)thiazole monophosphate (THZ-P) and 2-methyl-4-amino-5-hydroxymethyl pyrimidine pyrophosphate (HMP-PP) to form thiamine monophosphate (TMP).</text>
</comment>
<evidence type="ECO:0000256" key="5">
    <source>
        <dbReference type="ARBA" id="ARBA00005165"/>
    </source>
</evidence>
<comment type="catalytic activity">
    <reaction evidence="15">
        <text>2-[(2R,5Z)-2-carboxy-4-methylthiazol-5(2H)-ylidene]ethyl phosphate + 4-amino-2-methyl-5-(diphosphooxymethyl)pyrimidine + 2 H(+) = thiamine phosphate + CO2 + diphosphate</text>
        <dbReference type="Rhea" id="RHEA:47844"/>
        <dbReference type="ChEBI" id="CHEBI:15378"/>
        <dbReference type="ChEBI" id="CHEBI:16526"/>
        <dbReference type="ChEBI" id="CHEBI:33019"/>
        <dbReference type="ChEBI" id="CHEBI:37575"/>
        <dbReference type="ChEBI" id="CHEBI:57841"/>
        <dbReference type="ChEBI" id="CHEBI:62899"/>
        <dbReference type="EC" id="2.5.1.3"/>
    </reaction>
</comment>
<dbReference type="GeneID" id="11532985"/>
<comment type="similarity">
    <text evidence="16">In the C-terminal section; belongs to the Thz kinase family.</text>
</comment>
<dbReference type="FunFam" id="3.20.20.70:FF:000104">
    <property type="entry name" value="Thiamine biosynthetic bifunctional enzyme"/>
    <property type="match status" value="1"/>
</dbReference>
<dbReference type="KEGG" id="tpf:TPHA_0J02470"/>
<organism evidence="19 20">
    <name type="scientific">Tetrapisispora phaffii (strain ATCC 24235 / CBS 4417 / NBRC 1672 / NRRL Y-8282 / UCD 70-5)</name>
    <name type="common">Yeast</name>
    <name type="synonym">Fabospora phaffii</name>
    <dbReference type="NCBI Taxonomy" id="1071381"/>
    <lineage>
        <taxon>Eukaryota</taxon>
        <taxon>Fungi</taxon>
        <taxon>Dikarya</taxon>
        <taxon>Ascomycota</taxon>
        <taxon>Saccharomycotina</taxon>
        <taxon>Saccharomycetes</taxon>
        <taxon>Saccharomycetales</taxon>
        <taxon>Saccharomycetaceae</taxon>
        <taxon>Tetrapisispora</taxon>
    </lineage>
</organism>
<dbReference type="SUPFAM" id="SSF53613">
    <property type="entry name" value="Ribokinase-like"/>
    <property type="match status" value="1"/>
</dbReference>
<dbReference type="InterPro" id="IPR034291">
    <property type="entry name" value="TMP_synthase"/>
</dbReference>
<dbReference type="GO" id="GO:0009229">
    <property type="term" value="P:thiamine diphosphate biosynthetic process"/>
    <property type="evidence" value="ECO:0007669"/>
    <property type="project" value="UniProtKB-UniPathway"/>
</dbReference>
<evidence type="ECO:0000256" key="12">
    <source>
        <dbReference type="ARBA" id="ARBA00022977"/>
    </source>
</evidence>
<dbReference type="GO" id="GO:0009228">
    <property type="term" value="P:thiamine biosynthetic process"/>
    <property type="evidence" value="ECO:0007669"/>
    <property type="project" value="UniProtKB-KW"/>
</dbReference>
<protein>
    <recommendedName>
        <fullName evidence="18">Thiamine phosphate synthase/TenI domain-containing protein</fullName>
    </recommendedName>
</protein>
<evidence type="ECO:0000259" key="18">
    <source>
        <dbReference type="Pfam" id="PF02581"/>
    </source>
</evidence>
<feature type="domain" description="Thiamine phosphate synthase/TenI" evidence="18">
    <location>
        <begin position="12"/>
        <end position="212"/>
    </location>
</feature>
<dbReference type="InterPro" id="IPR029056">
    <property type="entry name" value="Ribokinase-like"/>
</dbReference>
<keyword evidence="9" id="KW-0418">Kinase</keyword>
<dbReference type="RefSeq" id="XP_003687501.1">
    <property type="nucleotide sequence ID" value="XM_003687453.1"/>
</dbReference>
<evidence type="ECO:0000256" key="16">
    <source>
        <dbReference type="ARBA" id="ARBA00061146"/>
    </source>
</evidence>
<evidence type="ECO:0000256" key="6">
    <source>
        <dbReference type="ARBA" id="ARBA00022679"/>
    </source>
</evidence>
<dbReference type="OrthoDB" id="4994at2759"/>
<comment type="catalytic activity">
    <reaction evidence="14">
        <text>2-(2-carboxy-4-methylthiazol-5-yl)ethyl phosphate + 4-amino-2-methyl-5-(diphosphooxymethyl)pyrimidine + 2 H(+) = thiamine phosphate + CO2 + diphosphate</text>
        <dbReference type="Rhea" id="RHEA:47848"/>
        <dbReference type="ChEBI" id="CHEBI:15378"/>
        <dbReference type="ChEBI" id="CHEBI:16526"/>
        <dbReference type="ChEBI" id="CHEBI:33019"/>
        <dbReference type="ChEBI" id="CHEBI:37575"/>
        <dbReference type="ChEBI" id="CHEBI:57841"/>
        <dbReference type="ChEBI" id="CHEBI:62890"/>
        <dbReference type="EC" id="2.5.1.3"/>
    </reaction>
</comment>
<comment type="catalytic activity">
    <reaction evidence="13">
        <text>4-methyl-5-(2-phosphooxyethyl)-thiazole + 4-amino-2-methyl-5-(diphosphooxymethyl)pyrimidine + H(+) = thiamine phosphate + diphosphate</text>
        <dbReference type="Rhea" id="RHEA:22328"/>
        <dbReference type="ChEBI" id="CHEBI:15378"/>
        <dbReference type="ChEBI" id="CHEBI:33019"/>
        <dbReference type="ChEBI" id="CHEBI:37575"/>
        <dbReference type="ChEBI" id="CHEBI:57841"/>
        <dbReference type="ChEBI" id="CHEBI:58296"/>
        <dbReference type="EC" id="2.5.1.3"/>
    </reaction>
</comment>
<comment type="catalytic activity">
    <reaction evidence="1">
        <text>5-(2-hydroxyethyl)-4-methylthiazole + ATP = 4-methyl-5-(2-phosphooxyethyl)-thiazole + ADP + H(+)</text>
        <dbReference type="Rhea" id="RHEA:24212"/>
        <dbReference type="ChEBI" id="CHEBI:15378"/>
        <dbReference type="ChEBI" id="CHEBI:17957"/>
        <dbReference type="ChEBI" id="CHEBI:30616"/>
        <dbReference type="ChEBI" id="CHEBI:58296"/>
        <dbReference type="ChEBI" id="CHEBI:456216"/>
        <dbReference type="EC" id="2.7.1.50"/>
    </reaction>
</comment>
<dbReference type="InterPro" id="IPR000417">
    <property type="entry name" value="Hyethyz_kinase"/>
</dbReference>
<reference evidence="19 20" key="1">
    <citation type="journal article" date="2011" name="Proc. Natl. Acad. Sci. U.S.A.">
        <title>Evolutionary erosion of yeast sex chromosomes by mating-type switching accidents.</title>
        <authorList>
            <person name="Gordon J.L."/>
            <person name="Armisen D."/>
            <person name="Proux-Wera E."/>
            <person name="Oheigeartaigh S.S."/>
            <person name="Byrne K.P."/>
            <person name="Wolfe K.H."/>
        </authorList>
    </citation>
    <scope>NUCLEOTIDE SEQUENCE [LARGE SCALE GENOMIC DNA]</scope>
    <source>
        <strain evidence="20">ATCC 24235 / CBS 4417 / NBRC 1672 / NRRL Y-8282 / UCD 70-5</strain>
    </source>
</reference>
<dbReference type="eggNOG" id="ENOG502QS2M">
    <property type="taxonomic scope" value="Eukaryota"/>
</dbReference>
<evidence type="ECO:0000256" key="8">
    <source>
        <dbReference type="ARBA" id="ARBA00022741"/>
    </source>
</evidence>
<dbReference type="PRINTS" id="PR01099">
    <property type="entry name" value="HYETHTZKNASE"/>
</dbReference>
<gene>
    <name evidence="19" type="primary">TPHA0J02470</name>
    <name evidence="19" type="ordered locus">TPHA_0J02470</name>
</gene>
<dbReference type="PANTHER" id="PTHR20857:SF23">
    <property type="entry name" value="THIAMINE BIOSYNTHETIC BIFUNCTIONAL ENZYME"/>
    <property type="match status" value="1"/>
</dbReference>
<evidence type="ECO:0000256" key="2">
    <source>
        <dbReference type="ARBA" id="ARBA00001946"/>
    </source>
</evidence>
<accession>G8BYX5</accession>
<dbReference type="Pfam" id="PF02581">
    <property type="entry name" value="TMP-TENI"/>
    <property type="match status" value="1"/>
</dbReference>
<dbReference type="InterPro" id="IPR036206">
    <property type="entry name" value="ThiamineP_synth_sf"/>
</dbReference>
<dbReference type="GO" id="GO:0005829">
    <property type="term" value="C:cytosol"/>
    <property type="evidence" value="ECO:0007669"/>
    <property type="project" value="EnsemblFungi"/>
</dbReference>
<evidence type="ECO:0000256" key="14">
    <source>
        <dbReference type="ARBA" id="ARBA00047851"/>
    </source>
</evidence>
<evidence type="ECO:0000256" key="10">
    <source>
        <dbReference type="ARBA" id="ARBA00022840"/>
    </source>
</evidence>
<evidence type="ECO:0000256" key="3">
    <source>
        <dbReference type="ARBA" id="ARBA00003814"/>
    </source>
</evidence>
<dbReference type="UniPathway" id="UPA00060">
    <property type="reaction ID" value="UER00139"/>
</dbReference>
<evidence type="ECO:0000256" key="1">
    <source>
        <dbReference type="ARBA" id="ARBA00001771"/>
    </source>
</evidence>